<dbReference type="GO" id="GO:0006357">
    <property type="term" value="P:regulation of transcription by RNA polymerase II"/>
    <property type="evidence" value="ECO:0007669"/>
    <property type="project" value="TreeGrafter"/>
</dbReference>
<dbReference type="AlphaFoldDB" id="A0A813ZW42"/>
<dbReference type="Proteomes" id="UP000681722">
    <property type="component" value="Unassembled WGS sequence"/>
</dbReference>
<feature type="region of interest" description="Disordered" evidence="4">
    <location>
        <begin position="368"/>
        <end position="418"/>
    </location>
</feature>
<dbReference type="InterPro" id="IPR001965">
    <property type="entry name" value="Znf_PHD"/>
</dbReference>
<dbReference type="Gene3D" id="3.30.40.10">
    <property type="entry name" value="Zinc/RING finger domain, C3HC4 (zinc finger)"/>
    <property type="match status" value="1"/>
</dbReference>
<comment type="caution">
    <text evidence="6">The sequence shown here is derived from an EMBL/GenBank/DDBJ whole genome shotgun (WGS) entry which is preliminary data.</text>
</comment>
<dbReference type="EMBL" id="CAJNOQ010001593">
    <property type="protein sequence ID" value="CAF0905464.1"/>
    <property type="molecule type" value="Genomic_DNA"/>
</dbReference>
<evidence type="ECO:0000313" key="7">
    <source>
        <dbReference type="EMBL" id="CAF3687283.1"/>
    </source>
</evidence>
<feature type="compositionally biased region" description="Low complexity" evidence="4">
    <location>
        <begin position="221"/>
        <end position="237"/>
    </location>
</feature>
<keyword evidence="2" id="KW-0863">Zinc-finger</keyword>
<dbReference type="PANTHER" id="PTHR13793">
    <property type="entry name" value="PHD FINGER PROTEINS"/>
    <property type="match status" value="1"/>
</dbReference>
<accession>A0A813ZW42</accession>
<dbReference type="Proteomes" id="UP000663829">
    <property type="component" value="Unassembled WGS sequence"/>
</dbReference>
<gene>
    <name evidence="6" type="ORF">GPM918_LOCUS8864</name>
    <name evidence="7" type="ORF">SRO942_LOCUS8865</name>
</gene>
<evidence type="ECO:0000256" key="4">
    <source>
        <dbReference type="SAM" id="MobiDB-lite"/>
    </source>
</evidence>
<evidence type="ECO:0000256" key="1">
    <source>
        <dbReference type="ARBA" id="ARBA00022723"/>
    </source>
</evidence>
<feature type="compositionally biased region" description="Acidic residues" evidence="4">
    <location>
        <begin position="394"/>
        <end position="404"/>
    </location>
</feature>
<evidence type="ECO:0000256" key="2">
    <source>
        <dbReference type="ARBA" id="ARBA00022771"/>
    </source>
</evidence>
<dbReference type="PANTHER" id="PTHR13793:SF107">
    <property type="entry name" value="BROMODOMAIN-CONTAINING PROTEIN HOMOLOG"/>
    <property type="match status" value="1"/>
</dbReference>
<dbReference type="OrthoDB" id="20839at2759"/>
<dbReference type="GO" id="GO:0008270">
    <property type="term" value="F:zinc ion binding"/>
    <property type="evidence" value="ECO:0007669"/>
    <property type="project" value="UniProtKB-KW"/>
</dbReference>
<reference evidence="6" key="1">
    <citation type="submission" date="2021-02" db="EMBL/GenBank/DDBJ databases">
        <authorList>
            <person name="Nowell W R."/>
        </authorList>
    </citation>
    <scope>NUCLEOTIDE SEQUENCE</scope>
</reference>
<feature type="compositionally biased region" description="Polar residues" evidence="4">
    <location>
        <begin position="407"/>
        <end position="418"/>
    </location>
</feature>
<dbReference type="InterPro" id="IPR050701">
    <property type="entry name" value="Histone_Mod_Regulator"/>
</dbReference>
<organism evidence="6 8">
    <name type="scientific">Didymodactylos carnosus</name>
    <dbReference type="NCBI Taxonomy" id="1234261"/>
    <lineage>
        <taxon>Eukaryota</taxon>
        <taxon>Metazoa</taxon>
        <taxon>Spiralia</taxon>
        <taxon>Gnathifera</taxon>
        <taxon>Rotifera</taxon>
        <taxon>Eurotatoria</taxon>
        <taxon>Bdelloidea</taxon>
        <taxon>Philodinida</taxon>
        <taxon>Philodinidae</taxon>
        <taxon>Didymodactylos</taxon>
    </lineage>
</organism>
<feature type="compositionally biased region" description="Basic and acidic residues" evidence="4">
    <location>
        <begin position="270"/>
        <end position="286"/>
    </location>
</feature>
<feature type="region of interest" description="Disordered" evidence="4">
    <location>
        <begin position="217"/>
        <end position="237"/>
    </location>
</feature>
<dbReference type="EMBL" id="CAJOBC010001593">
    <property type="protein sequence ID" value="CAF3687283.1"/>
    <property type="molecule type" value="Genomic_DNA"/>
</dbReference>
<feature type="compositionally biased region" description="Low complexity" evidence="4">
    <location>
        <begin position="368"/>
        <end position="381"/>
    </location>
</feature>
<sequence>MEPILNIDKIPHARWSLRCCVCNTTDGACIQCAYGKCRVPFHVTCAVAAGFCLDFRQSSSNDGGSQFDAYCSKHSDIVRKETGDLSSSPSKIPYSIYRRESLKPTWKNEILSTFDNYIDRKHLHQELEYEVTVSTMIYDYWVKKRKYMNNNLPLVKRIDYVLEQRENSELLLGQISNCLKILMKMKDLEKCSAIVQQQNDLISLSLSERLKRIKEKLNIHSPIPSGTQSPSSSSSSISHSYKQRISLIRRPQQQIKIAAKRRLLSSSSLIKKDEQSQDQSTKHDTTNKINRKKHRPTIYYSLKQKQLYANMKSCYVGLENTFTDIEPYTTYLVARTMDNKDQTILLPKNLVATNIINITEDDMIMATEQTHSQSQSQRQTPTSPPPPQPVYSDVSDDSGDDDVESATKLSSSLNKTTVSRGQQYVNSGNVVYCSTGGF</sequence>
<proteinExistence type="predicted"/>
<keyword evidence="8" id="KW-1185">Reference proteome</keyword>
<evidence type="ECO:0000259" key="5">
    <source>
        <dbReference type="PROSITE" id="PS51805"/>
    </source>
</evidence>
<feature type="domain" description="PHD-type" evidence="5">
    <location>
        <begin position="1"/>
        <end position="75"/>
    </location>
</feature>
<name>A0A813ZW42_9BILA</name>
<protein>
    <recommendedName>
        <fullName evidence="5">PHD-type domain-containing protein</fullName>
    </recommendedName>
</protein>
<dbReference type="InterPro" id="IPR034732">
    <property type="entry name" value="EPHD"/>
</dbReference>
<dbReference type="InterPro" id="IPR013083">
    <property type="entry name" value="Znf_RING/FYVE/PHD"/>
</dbReference>
<dbReference type="Pfam" id="PF13771">
    <property type="entry name" value="zf-HC5HC2H"/>
    <property type="match status" value="1"/>
</dbReference>
<evidence type="ECO:0000313" key="6">
    <source>
        <dbReference type="EMBL" id="CAF0905464.1"/>
    </source>
</evidence>
<feature type="region of interest" description="Disordered" evidence="4">
    <location>
        <begin position="268"/>
        <end position="296"/>
    </location>
</feature>
<keyword evidence="3" id="KW-0862">Zinc</keyword>
<dbReference type="PROSITE" id="PS51805">
    <property type="entry name" value="EPHD"/>
    <property type="match status" value="1"/>
</dbReference>
<evidence type="ECO:0000256" key="3">
    <source>
        <dbReference type="ARBA" id="ARBA00022833"/>
    </source>
</evidence>
<keyword evidence="1" id="KW-0479">Metal-binding</keyword>
<dbReference type="SMART" id="SM00249">
    <property type="entry name" value="PHD"/>
    <property type="match status" value="1"/>
</dbReference>
<evidence type="ECO:0000313" key="8">
    <source>
        <dbReference type="Proteomes" id="UP000663829"/>
    </source>
</evidence>